<dbReference type="EMBL" id="LGUA01000999">
    <property type="protein sequence ID" value="OAX79496.1"/>
    <property type="molecule type" value="Genomic_DNA"/>
</dbReference>
<accession>A0A1B7NRY4</accession>
<dbReference type="PANTHER" id="PTHR39441">
    <property type="entry name" value="DUF2252 DOMAIN-CONTAINING PROTEIN"/>
    <property type="match status" value="1"/>
</dbReference>
<protein>
    <recommendedName>
        <fullName evidence="3">Aminoglycoside phosphotransferase domain-containing protein</fullName>
    </recommendedName>
</protein>
<name>A0A1B7NRY4_9EURO</name>
<dbReference type="AlphaFoldDB" id="A0A1B7NRY4"/>
<evidence type="ECO:0000313" key="2">
    <source>
        <dbReference type="Proteomes" id="UP000091918"/>
    </source>
</evidence>
<evidence type="ECO:0008006" key="3">
    <source>
        <dbReference type="Google" id="ProtNLM"/>
    </source>
</evidence>
<dbReference type="OrthoDB" id="9975454at2759"/>
<reference evidence="1 2" key="1">
    <citation type="submission" date="2015-07" db="EMBL/GenBank/DDBJ databases">
        <title>Emmonsia species relationships and genome sequence.</title>
        <authorList>
            <person name="Cuomo C.A."/>
            <person name="Schwartz I.S."/>
            <person name="Kenyon C."/>
            <person name="de Hoog G.S."/>
            <person name="Govender N.P."/>
            <person name="Botha A."/>
            <person name="Moreno L."/>
            <person name="de Vries M."/>
            <person name="Munoz J.F."/>
            <person name="Stielow J.B."/>
        </authorList>
    </citation>
    <scope>NUCLEOTIDE SEQUENCE [LARGE SCALE GENOMIC DNA]</scope>
    <source>
        <strain evidence="1 2">CBS 136260</strain>
    </source>
</reference>
<dbReference type="InterPro" id="IPR018721">
    <property type="entry name" value="DUF2252"/>
</dbReference>
<gene>
    <name evidence="1" type="ORF">ACJ72_06184</name>
</gene>
<dbReference type="Pfam" id="PF10009">
    <property type="entry name" value="DUF2252"/>
    <property type="match status" value="1"/>
</dbReference>
<dbReference type="PANTHER" id="PTHR39441:SF1">
    <property type="entry name" value="DUF2252 DOMAIN-CONTAINING PROTEIN"/>
    <property type="match status" value="1"/>
</dbReference>
<dbReference type="Proteomes" id="UP000091918">
    <property type="component" value="Unassembled WGS sequence"/>
</dbReference>
<comment type="caution">
    <text evidence="1">The sequence shown here is derived from an EMBL/GenBank/DDBJ whole genome shotgun (WGS) entry which is preliminary data.</text>
</comment>
<sequence length="249" mass="27134">MTEIHNCERRFSSGGGAIPVDDATRAKILEAFDRYKETLPDSGDTRIRSQNQRVKDIVGRRGIGIGSAGLPSYNLLLEGNSDALENDIVIYMKQAQVPAASAHISDPAIRGYFTHEGHRTVISQRALQAYADPWLGWTDLDGVGQLVAEVSPYSVDLDWSGIDEPDELAAIIADLGRATATMHAAADNESGHSGLVPFSTDEAINKAIAADEEGFEEMLVKFAHQYGAQAWRDHQIFVNLFRNGQIPGL</sequence>
<organism evidence="1 2">
    <name type="scientific">Emergomyces africanus</name>
    <dbReference type="NCBI Taxonomy" id="1955775"/>
    <lineage>
        <taxon>Eukaryota</taxon>
        <taxon>Fungi</taxon>
        <taxon>Dikarya</taxon>
        <taxon>Ascomycota</taxon>
        <taxon>Pezizomycotina</taxon>
        <taxon>Eurotiomycetes</taxon>
        <taxon>Eurotiomycetidae</taxon>
        <taxon>Onygenales</taxon>
        <taxon>Ajellomycetaceae</taxon>
        <taxon>Emergomyces</taxon>
    </lineage>
</organism>
<keyword evidence="2" id="KW-1185">Reference proteome</keyword>
<evidence type="ECO:0000313" key="1">
    <source>
        <dbReference type="EMBL" id="OAX79496.1"/>
    </source>
</evidence>
<proteinExistence type="predicted"/>